<dbReference type="GeneID" id="96000780"/>
<sequence>MKPAAIFPVLLVASSSANAKKIFCNEGTTESWDLAQVEHNGYLHETTDVYFDRPPALVAGYNIAQFIAPFDSSCDSYMPTTMMWMVGSQLFTRTKHGSVCNQTIVEYPLDVDVTAGDWHRVIIGASWQASTTGFLKVWYDGKKVLDEQDIPTTVTETEQFQFRIGLYANGWYDDRTRQPPEGIYEVFYDKIAIATTKDEASPDTWKRKPISCRRLTR</sequence>
<reference evidence="2" key="1">
    <citation type="submission" date="2016-06" db="EMBL/GenBank/DDBJ databases">
        <authorList>
            <person name="Kjaerup R.B."/>
            <person name="Dalgaard T.S."/>
            <person name="Juul-Madsen H.R."/>
        </authorList>
    </citation>
    <scope>NUCLEOTIDE SEQUENCE</scope>
    <source>
        <strain evidence="2">Pl20</strain>
    </source>
</reference>
<feature type="chain" id="PRO_5012600930" evidence="1">
    <location>
        <begin position="20"/>
        <end position="217"/>
    </location>
</feature>
<organism evidence="2">
    <name type="scientific">Humicola insolens</name>
    <name type="common">Soft-rot fungus</name>
    <dbReference type="NCBI Taxonomy" id="85995"/>
    <lineage>
        <taxon>Eukaryota</taxon>
        <taxon>Fungi</taxon>
        <taxon>Dikarya</taxon>
        <taxon>Ascomycota</taxon>
        <taxon>Pezizomycotina</taxon>
        <taxon>Sordariomycetes</taxon>
        <taxon>Sordariomycetidae</taxon>
        <taxon>Sordariales</taxon>
        <taxon>Chaetomiaceae</taxon>
        <taxon>Mycothermus</taxon>
    </lineage>
</organism>
<accession>A0A221C6B8</accession>
<dbReference type="RefSeq" id="XP_069214281.1">
    <property type="nucleotide sequence ID" value="XM_069368104.1"/>
</dbReference>
<dbReference type="InterPro" id="IPR025975">
    <property type="entry name" value="Polysacc_lyase"/>
</dbReference>
<dbReference type="EMBL" id="KX459367">
    <property type="protein sequence ID" value="ASL68493.1"/>
    <property type="molecule type" value="mRNA"/>
</dbReference>
<feature type="signal peptide" evidence="1">
    <location>
        <begin position="1"/>
        <end position="19"/>
    </location>
</feature>
<dbReference type="AlphaFoldDB" id="A0A221C6B8"/>
<dbReference type="Pfam" id="PF14099">
    <property type="entry name" value="Polysacc_lyase"/>
    <property type="match status" value="1"/>
</dbReference>
<protein>
    <submittedName>
        <fullName evidence="2">Uncharacterized protein</fullName>
    </submittedName>
</protein>
<keyword evidence="1" id="KW-0732">Signal</keyword>
<evidence type="ECO:0000313" key="2">
    <source>
        <dbReference type="EMBL" id="ASL68493.1"/>
    </source>
</evidence>
<evidence type="ECO:0000256" key="1">
    <source>
        <dbReference type="SAM" id="SignalP"/>
    </source>
</evidence>
<name>A0A221C6B8_HUMIN</name>
<dbReference type="Gene3D" id="2.60.120.200">
    <property type="match status" value="1"/>
</dbReference>
<proteinExistence type="evidence at transcript level"/>